<dbReference type="GO" id="GO:0009295">
    <property type="term" value="C:nucleoid"/>
    <property type="evidence" value="ECO:0007669"/>
    <property type="project" value="UniProtKB-SubCell"/>
</dbReference>
<dbReference type="InterPro" id="IPR041468">
    <property type="entry name" value="HTH_ParB/Spo0J"/>
</dbReference>
<dbReference type="Pfam" id="PF17762">
    <property type="entry name" value="HTH_ParB"/>
    <property type="match status" value="1"/>
</dbReference>
<dbReference type="PANTHER" id="PTHR33375">
    <property type="entry name" value="CHROMOSOME-PARTITIONING PROTEIN PARB-RELATED"/>
    <property type="match status" value="1"/>
</dbReference>
<dbReference type="Proteomes" id="UP000610760">
    <property type="component" value="Unassembled WGS sequence"/>
</dbReference>
<dbReference type="RefSeq" id="WP_249295381.1">
    <property type="nucleotide sequence ID" value="NZ_JACRSV010000003.1"/>
</dbReference>
<dbReference type="AlphaFoldDB" id="A0A926E516"/>
<organism evidence="5 6">
    <name type="scientific">Fumia xinanensis</name>
    <dbReference type="NCBI Taxonomy" id="2763659"/>
    <lineage>
        <taxon>Bacteria</taxon>
        <taxon>Bacillati</taxon>
        <taxon>Bacillota</taxon>
        <taxon>Clostridia</taxon>
        <taxon>Eubacteriales</taxon>
        <taxon>Oscillospiraceae</taxon>
        <taxon>Fumia</taxon>
    </lineage>
</organism>
<comment type="caution">
    <text evidence="5">The sequence shown here is derived from an EMBL/GenBank/DDBJ whole genome shotgun (WGS) entry which is preliminary data.</text>
</comment>
<dbReference type="InterPro" id="IPR003115">
    <property type="entry name" value="ParB_N"/>
</dbReference>
<name>A0A926E516_9FIRM</name>
<evidence type="ECO:0000313" key="6">
    <source>
        <dbReference type="Proteomes" id="UP000610760"/>
    </source>
</evidence>
<proteinExistence type="inferred from homology"/>
<dbReference type="FunFam" id="3.90.1530.30:FF:000001">
    <property type="entry name" value="Chromosome partitioning protein ParB"/>
    <property type="match status" value="1"/>
</dbReference>
<evidence type="ECO:0000259" key="4">
    <source>
        <dbReference type="SMART" id="SM00470"/>
    </source>
</evidence>
<dbReference type="SMART" id="SM00470">
    <property type="entry name" value="ParB"/>
    <property type="match status" value="1"/>
</dbReference>
<feature type="domain" description="ParB-like N-terminal" evidence="4">
    <location>
        <begin position="15"/>
        <end position="105"/>
    </location>
</feature>
<dbReference type="InterPro" id="IPR004437">
    <property type="entry name" value="ParB/RepB/Spo0J"/>
</dbReference>
<dbReference type="InterPro" id="IPR050336">
    <property type="entry name" value="Chromosome_partition/occlusion"/>
</dbReference>
<dbReference type="GO" id="GO:0007059">
    <property type="term" value="P:chromosome segregation"/>
    <property type="evidence" value="ECO:0007669"/>
    <property type="project" value="TreeGrafter"/>
</dbReference>
<dbReference type="SUPFAM" id="SSF110849">
    <property type="entry name" value="ParB/Sulfiredoxin"/>
    <property type="match status" value="1"/>
</dbReference>
<dbReference type="CDD" id="cd16393">
    <property type="entry name" value="SPO0J_N"/>
    <property type="match status" value="1"/>
</dbReference>
<dbReference type="Gene3D" id="1.10.10.2830">
    <property type="match status" value="1"/>
</dbReference>
<gene>
    <name evidence="5" type="ORF">H8710_09920</name>
</gene>
<evidence type="ECO:0000256" key="3">
    <source>
        <dbReference type="ARBA" id="ARBA00023125"/>
    </source>
</evidence>
<accession>A0A926E516</accession>
<dbReference type="FunFam" id="1.10.10.2830:FF:000001">
    <property type="entry name" value="Chromosome partitioning protein ParB"/>
    <property type="match status" value="1"/>
</dbReference>
<dbReference type="GO" id="GO:0005694">
    <property type="term" value="C:chromosome"/>
    <property type="evidence" value="ECO:0007669"/>
    <property type="project" value="TreeGrafter"/>
</dbReference>
<dbReference type="Gene3D" id="3.90.1530.30">
    <property type="match status" value="1"/>
</dbReference>
<sequence>MTGIFQKDKVLNKVFSLPIDEIIPNPAQPRQEFDQQDLEGLAVSIRENGVLQPITVRKNQEKVYELISGERRLRAAKVAGLTEIPAVIMDTTARQSAIYAILENIQRKDLSLFEEALALRCLINEWGVTQEEAADKLGKAQSTIANKLRLLSLSNIEQDIITKYQLTERHARALLKVKDENERLTILKYIAENGLNVSQAEQYIEKKMQLHPTPGKRLFIVKDVRVFINTINRAIDTMKNAGIDAQAVKRESSQFIEYVVRIPMAPKKVG</sequence>
<dbReference type="GO" id="GO:0003677">
    <property type="term" value="F:DNA binding"/>
    <property type="evidence" value="ECO:0007669"/>
    <property type="project" value="UniProtKB-KW"/>
</dbReference>
<evidence type="ECO:0000256" key="2">
    <source>
        <dbReference type="ARBA" id="ARBA00006295"/>
    </source>
</evidence>
<dbReference type="Pfam" id="PF02195">
    <property type="entry name" value="ParB_N"/>
    <property type="match status" value="1"/>
</dbReference>
<dbReference type="GO" id="GO:0045881">
    <property type="term" value="P:positive regulation of sporulation resulting in formation of a cellular spore"/>
    <property type="evidence" value="ECO:0007669"/>
    <property type="project" value="TreeGrafter"/>
</dbReference>
<dbReference type="InterPro" id="IPR036086">
    <property type="entry name" value="ParB/Sulfiredoxin_sf"/>
</dbReference>
<comment type="similarity">
    <text evidence="2">Belongs to the ParB family.</text>
</comment>
<evidence type="ECO:0000313" key="5">
    <source>
        <dbReference type="EMBL" id="MBC8560377.1"/>
    </source>
</evidence>
<dbReference type="EMBL" id="JACRSV010000003">
    <property type="protein sequence ID" value="MBC8560377.1"/>
    <property type="molecule type" value="Genomic_DNA"/>
</dbReference>
<dbReference type="PANTHER" id="PTHR33375:SF8">
    <property type="entry name" value="NUCLEOID OCCLUSION PROTEIN"/>
    <property type="match status" value="1"/>
</dbReference>
<dbReference type="NCBIfam" id="TIGR00180">
    <property type="entry name" value="parB_part"/>
    <property type="match status" value="1"/>
</dbReference>
<keyword evidence="6" id="KW-1185">Reference proteome</keyword>
<protein>
    <submittedName>
        <fullName evidence="5">ParB/RepB/Spo0J family partition protein</fullName>
    </submittedName>
</protein>
<reference evidence="5" key="1">
    <citation type="submission" date="2020-08" db="EMBL/GenBank/DDBJ databases">
        <title>Genome public.</title>
        <authorList>
            <person name="Liu C."/>
            <person name="Sun Q."/>
        </authorList>
    </citation>
    <scope>NUCLEOTIDE SEQUENCE</scope>
    <source>
        <strain evidence="5">NSJ-33</strain>
    </source>
</reference>
<evidence type="ECO:0000256" key="1">
    <source>
        <dbReference type="ARBA" id="ARBA00004453"/>
    </source>
</evidence>
<keyword evidence="3" id="KW-0238">DNA-binding</keyword>
<comment type="subcellular location">
    <subcellularLocation>
        <location evidence="1">Cytoplasm</location>
        <location evidence="1">Nucleoid</location>
    </subcellularLocation>
</comment>